<dbReference type="EMBL" id="OCND01000002">
    <property type="protein sequence ID" value="SOD53243.1"/>
    <property type="molecule type" value="Genomic_DNA"/>
</dbReference>
<feature type="transmembrane region" description="Helical" evidence="5">
    <location>
        <begin position="6"/>
        <end position="26"/>
    </location>
</feature>
<dbReference type="PANTHER" id="PTHR34978">
    <property type="entry name" value="POSSIBLE SENSOR-TRANSDUCER PROTEIN BLAR"/>
    <property type="match status" value="1"/>
</dbReference>
<dbReference type="Proteomes" id="UP000219374">
    <property type="component" value="Unassembled WGS sequence"/>
</dbReference>
<keyword evidence="8" id="KW-1185">Reference proteome</keyword>
<sequence length="476" mass="51761">MSKAILHVLLETALASSAAIVLVMALRGWIGSRFGARIVYLLWALVPIAQLAVLLPARVGPAEAIPLRAQLAMAQTPVADVAAYPGYEPVLVCAWITGVLAVLALQIWQQRRFRRWLGPACRRADGLIQAGVSEGLPAVVGLLRPRIVVPADFDWRYDEQERQLVLEHERVHLRRGDLQVNAVLALLRCVYWFNPLLHLAAQRFRHDQELACDQAVIARFPQQRRGYGEAMLKTQLAARVVPLACHWNTRHSLKERIAMLKRPLPGRRRTLAGKSVALLLILTAAAIAWAAQPSRLPSGTGQGVLQTAQDPAGSGAPILSVASLQTAVADGATPAPHLPPPHYPADAARQGISGSVLLRILVGADGKAKDVRVENSQPAGVFDAASIEAVRRWTFSPALKDGKPVQGWVRVPIDFQAPPPVQAPPVPLGIDENAYDWSVVDVDVADISEMECDAIRTDAQPPRQIYCGNRKAALRQ</sequence>
<dbReference type="Pfam" id="PF03544">
    <property type="entry name" value="TonB_C"/>
    <property type="match status" value="1"/>
</dbReference>
<comment type="subcellular location">
    <subcellularLocation>
        <location evidence="1">Membrane</location>
        <topology evidence="1">Single-pass membrane protein</topology>
    </subcellularLocation>
</comment>
<dbReference type="SUPFAM" id="SSF74653">
    <property type="entry name" value="TolA/TonB C-terminal domain"/>
    <property type="match status" value="1"/>
</dbReference>
<organism evidence="7 8">
    <name type="scientific">Pseudoxanthomonas wuyuanensis</name>
    <dbReference type="NCBI Taxonomy" id="1073196"/>
    <lineage>
        <taxon>Bacteria</taxon>
        <taxon>Pseudomonadati</taxon>
        <taxon>Pseudomonadota</taxon>
        <taxon>Gammaproteobacteria</taxon>
        <taxon>Lysobacterales</taxon>
        <taxon>Lysobacteraceae</taxon>
        <taxon>Pseudoxanthomonas</taxon>
    </lineage>
</organism>
<gene>
    <name evidence="7" type="ORF">SAMN06296416_102311</name>
</gene>
<dbReference type="PROSITE" id="PS52015">
    <property type="entry name" value="TONB_CTD"/>
    <property type="match status" value="1"/>
</dbReference>
<dbReference type="Gene3D" id="3.30.1150.10">
    <property type="match status" value="1"/>
</dbReference>
<dbReference type="Pfam" id="PF05569">
    <property type="entry name" value="Peptidase_M56"/>
    <property type="match status" value="1"/>
</dbReference>
<evidence type="ECO:0000259" key="6">
    <source>
        <dbReference type="PROSITE" id="PS52015"/>
    </source>
</evidence>
<evidence type="ECO:0000256" key="3">
    <source>
        <dbReference type="ARBA" id="ARBA00022989"/>
    </source>
</evidence>
<dbReference type="GO" id="GO:0055085">
    <property type="term" value="P:transmembrane transport"/>
    <property type="evidence" value="ECO:0007669"/>
    <property type="project" value="InterPro"/>
</dbReference>
<evidence type="ECO:0000256" key="1">
    <source>
        <dbReference type="ARBA" id="ARBA00004167"/>
    </source>
</evidence>
<evidence type="ECO:0000313" key="7">
    <source>
        <dbReference type="EMBL" id="SOD53243.1"/>
    </source>
</evidence>
<proteinExistence type="predicted"/>
<name>A0A286D3K5_9GAMM</name>
<dbReference type="OrthoDB" id="1628901at2"/>
<dbReference type="AlphaFoldDB" id="A0A286D3K5"/>
<dbReference type="RefSeq" id="WP_097121076.1">
    <property type="nucleotide sequence ID" value="NZ_OCND01000002.1"/>
</dbReference>
<keyword evidence="2 5" id="KW-0812">Transmembrane</keyword>
<reference evidence="7 8" key="1">
    <citation type="submission" date="2017-09" db="EMBL/GenBank/DDBJ databases">
        <authorList>
            <person name="Ehlers B."/>
            <person name="Leendertz F.H."/>
        </authorList>
    </citation>
    <scope>NUCLEOTIDE SEQUENCE [LARGE SCALE GENOMIC DNA]</scope>
    <source>
        <strain evidence="7 8">CGMCC 1.10978</strain>
    </source>
</reference>
<evidence type="ECO:0000256" key="2">
    <source>
        <dbReference type="ARBA" id="ARBA00022692"/>
    </source>
</evidence>
<evidence type="ECO:0000313" key="8">
    <source>
        <dbReference type="Proteomes" id="UP000219374"/>
    </source>
</evidence>
<accession>A0A286D3K5</accession>
<dbReference type="PANTHER" id="PTHR34978:SF3">
    <property type="entry name" value="SLR0241 PROTEIN"/>
    <property type="match status" value="1"/>
</dbReference>
<feature type="transmembrane region" description="Helical" evidence="5">
    <location>
        <begin position="271"/>
        <end position="291"/>
    </location>
</feature>
<dbReference type="CDD" id="cd07341">
    <property type="entry name" value="M56_BlaR1_MecR1_like"/>
    <property type="match status" value="1"/>
</dbReference>
<dbReference type="GO" id="GO:0016020">
    <property type="term" value="C:membrane"/>
    <property type="evidence" value="ECO:0007669"/>
    <property type="project" value="UniProtKB-SubCell"/>
</dbReference>
<keyword evidence="3 5" id="KW-1133">Transmembrane helix</keyword>
<feature type="domain" description="TonB C-terminal" evidence="6">
    <location>
        <begin position="328"/>
        <end position="424"/>
    </location>
</feature>
<evidence type="ECO:0000256" key="5">
    <source>
        <dbReference type="SAM" id="Phobius"/>
    </source>
</evidence>
<protein>
    <submittedName>
        <fullName evidence="7">TonB family C-terminal domain-containing protein</fullName>
    </submittedName>
</protein>
<dbReference type="InterPro" id="IPR008756">
    <property type="entry name" value="Peptidase_M56"/>
</dbReference>
<evidence type="ECO:0000256" key="4">
    <source>
        <dbReference type="ARBA" id="ARBA00023136"/>
    </source>
</evidence>
<keyword evidence="4 5" id="KW-0472">Membrane</keyword>
<dbReference type="InterPro" id="IPR006260">
    <property type="entry name" value="TonB/TolA_C"/>
</dbReference>
<feature type="transmembrane region" description="Helical" evidence="5">
    <location>
        <begin position="38"/>
        <end position="57"/>
    </location>
</feature>
<dbReference type="NCBIfam" id="TIGR01352">
    <property type="entry name" value="tonB_Cterm"/>
    <property type="match status" value="1"/>
</dbReference>
<dbReference type="InterPro" id="IPR037682">
    <property type="entry name" value="TonB_C"/>
</dbReference>
<feature type="transmembrane region" description="Helical" evidence="5">
    <location>
        <begin position="89"/>
        <end position="108"/>
    </location>
</feature>
<dbReference type="InterPro" id="IPR052173">
    <property type="entry name" value="Beta-lactam_resp_regulator"/>
</dbReference>